<name>A0A0L6V794_9BASI</name>
<protein>
    <submittedName>
        <fullName evidence="2">Uncharacterized protein</fullName>
    </submittedName>
</protein>
<keyword evidence="1" id="KW-1133">Transmembrane helix</keyword>
<evidence type="ECO:0000313" key="3">
    <source>
        <dbReference type="Proteomes" id="UP000037035"/>
    </source>
</evidence>
<comment type="caution">
    <text evidence="2">The sequence shown here is derived from an EMBL/GenBank/DDBJ whole genome shotgun (WGS) entry which is preliminary data.</text>
</comment>
<keyword evidence="3" id="KW-1185">Reference proteome</keyword>
<dbReference type="VEuPathDB" id="FungiDB:VP01_2527g3"/>
<accession>A0A0L6V794</accession>
<feature type="transmembrane region" description="Helical" evidence="1">
    <location>
        <begin position="256"/>
        <end position="278"/>
    </location>
</feature>
<proteinExistence type="predicted"/>
<dbReference type="OrthoDB" id="2976650at2759"/>
<evidence type="ECO:0000256" key="1">
    <source>
        <dbReference type="SAM" id="Phobius"/>
    </source>
</evidence>
<keyword evidence="1" id="KW-0472">Membrane</keyword>
<organism evidence="2 3">
    <name type="scientific">Puccinia sorghi</name>
    <dbReference type="NCBI Taxonomy" id="27349"/>
    <lineage>
        <taxon>Eukaryota</taxon>
        <taxon>Fungi</taxon>
        <taxon>Dikarya</taxon>
        <taxon>Basidiomycota</taxon>
        <taxon>Pucciniomycotina</taxon>
        <taxon>Pucciniomycetes</taxon>
        <taxon>Pucciniales</taxon>
        <taxon>Pucciniaceae</taxon>
        <taxon>Puccinia</taxon>
    </lineage>
</organism>
<reference evidence="2 3" key="1">
    <citation type="submission" date="2015-08" db="EMBL/GenBank/DDBJ databases">
        <title>Next Generation Sequencing and Analysis of the Genome of Puccinia sorghi L Schw, the Causal Agent of Maize Common Rust.</title>
        <authorList>
            <person name="Rochi L."/>
            <person name="Burguener G."/>
            <person name="Darino M."/>
            <person name="Turjanski A."/>
            <person name="Kreff E."/>
            <person name="Dieguez M.J."/>
            <person name="Sacco F."/>
        </authorList>
    </citation>
    <scope>NUCLEOTIDE SEQUENCE [LARGE SCALE GENOMIC DNA]</scope>
    <source>
        <strain evidence="2 3">RO10H11247</strain>
    </source>
</reference>
<sequence>MSRAERWSVFEMSVALRRTTRSLWVDKVRFWFEDVTDKRRGEYEAARTFGSNQCCSFFSNQLFQFLYPKTDKKEMCENYPDELDRLKGADPESILIRYASRQLRCGPDPILLHMELLKDQAVGAATELVLCINSSPNNVAIFTDGSFDRERGGSGAAVCPALDLALTSALGIDPFFSNHESGGWATLFFDGLHFYRQQRNRKLKANVNKLAMEIKRQINPQLRKNADKIKIKFNWNNPCSLLKQPKAHSLVADFTLLPFLCFPSSLFFSLCFVSSLILG</sequence>
<dbReference type="AlphaFoldDB" id="A0A0L6V794"/>
<gene>
    <name evidence="2" type="ORF">VP01_2527g3</name>
</gene>
<dbReference type="Proteomes" id="UP000037035">
    <property type="component" value="Unassembled WGS sequence"/>
</dbReference>
<evidence type="ECO:0000313" key="2">
    <source>
        <dbReference type="EMBL" id="KNZ55985.1"/>
    </source>
</evidence>
<keyword evidence="1" id="KW-0812">Transmembrane</keyword>
<dbReference type="EMBL" id="LAVV01007422">
    <property type="protein sequence ID" value="KNZ55985.1"/>
    <property type="molecule type" value="Genomic_DNA"/>
</dbReference>